<dbReference type="RefSeq" id="WP_090289423.1">
    <property type="nucleotide sequence ID" value="NZ_FNCK01000003.1"/>
</dbReference>
<accession>A0A1G7RE14</accession>
<evidence type="ECO:0000256" key="6">
    <source>
        <dbReference type="PROSITE-ProRule" id="PRU00169"/>
    </source>
</evidence>
<dbReference type="GO" id="GO:0000156">
    <property type="term" value="F:phosphorelay response regulator activity"/>
    <property type="evidence" value="ECO:0007669"/>
    <property type="project" value="TreeGrafter"/>
</dbReference>
<gene>
    <name evidence="8" type="ORF">SAMN05421791_1038</name>
</gene>
<dbReference type="PROSITE" id="PS50110">
    <property type="entry name" value="RESPONSE_REGULATORY"/>
    <property type="match status" value="1"/>
</dbReference>
<dbReference type="SMART" id="SM00448">
    <property type="entry name" value="REC"/>
    <property type="match status" value="1"/>
</dbReference>
<organism evidence="8 9">
    <name type="scientific">Facklamia miroungae</name>
    <dbReference type="NCBI Taxonomy" id="120956"/>
    <lineage>
        <taxon>Bacteria</taxon>
        <taxon>Bacillati</taxon>
        <taxon>Bacillota</taxon>
        <taxon>Bacilli</taxon>
        <taxon>Lactobacillales</taxon>
        <taxon>Aerococcaceae</taxon>
        <taxon>Facklamia</taxon>
    </lineage>
</organism>
<dbReference type="InterPro" id="IPR001789">
    <property type="entry name" value="Sig_transdc_resp-reg_receiver"/>
</dbReference>
<dbReference type="Gene3D" id="6.10.250.690">
    <property type="match status" value="1"/>
</dbReference>
<feature type="domain" description="Response regulatory" evidence="7">
    <location>
        <begin position="5"/>
        <end position="116"/>
    </location>
</feature>
<evidence type="ECO:0000313" key="9">
    <source>
        <dbReference type="Proteomes" id="UP000199708"/>
    </source>
</evidence>
<evidence type="ECO:0000256" key="3">
    <source>
        <dbReference type="ARBA" id="ARBA00023015"/>
    </source>
</evidence>
<dbReference type="GO" id="GO:0006355">
    <property type="term" value="P:regulation of DNA-templated transcription"/>
    <property type="evidence" value="ECO:0007669"/>
    <property type="project" value="TreeGrafter"/>
</dbReference>
<evidence type="ECO:0000256" key="1">
    <source>
        <dbReference type="ARBA" id="ARBA00022553"/>
    </source>
</evidence>
<dbReference type="InterPro" id="IPR011006">
    <property type="entry name" value="CheY-like_superfamily"/>
</dbReference>
<dbReference type="Pfam" id="PF00072">
    <property type="entry name" value="Response_reg"/>
    <property type="match status" value="1"/>
</dbReference>
<name>A0A1G7RE14_9LACT</name>
<keyword evidence="5" id="KW-0804">Transcription</keyword>
<dbReference type="AlphaFoldDB" id="A0A1G7RE14"/>
<evidence type="ECO:0000256" key="5">
    <source>
        <dbReference type="ARBA" id="ARBA00023163"/>
    </source>
</evidence>
<reference evidence="8 9" key="1">
    <citation type="submission" date="2016-10" db="EMBL/GenBank/DDBJ databases">
        <authorList>
            <person name="de Groot N.N."/>
        </authorList>
    </citation>
    <scope>NUCLEOTIDE SEQUENCE [LARGE SCALE GENOMIC DNA]</scope>
    <source>
        <strain evidence="8 9">ATCC BAA-466</strain>
    </source>
</reference>
<dbReference type="OrthoDB" id="9790442at2"/>
<dbReference type="PANTHER" id="PTHR48111:SF1">
    <property type="entry name" value="TWO-COMPONENT RESPONSE REGULATOR ORR33"/>
    <property type="match status" value="1"/>
</dbReference>
<keyword evidence="9" id="KW-1185">Reference proteome</keyword>
<dbReference type="PANTHER" id="PTHR48111">
    <property type="entry name" value="REGULATOR OF RPOS"/>
    <property type="match status" value="1"/>
</dbReference>
<keyword evidence="2" id="KW-0902">Two-component regulatory system</keyword>
<keyword evidence="3" id="KW-0805">Transcription regulation</keyword>
<dbReference type="GO" id="GO:0000976">
    <property type="term" value="F:transcription cis-regulatory region binding"/>
    <property type="evidence" value="ECO:0007669"/>
    <property type="project" value="TreeGrafter"/>
</dbReference>
<dbReference type="Gene3D" id="3.40.50.2300">
    <property type="match status" value="1"/>
</dbReference>
<evidence type="ECO:0000313" key="8">
    <source>
        <dbReference type="EMBL" id="SDG09036.1"/>
    </source>
</evidence>
<dbReference type="GO" id="GO:0005829">
    <property type="term" value="C:cytosol"/>
    <property type="evidence" value="ECO:0007669"/>
    <property type="project" value="TreeGrafter"/>
</dbReference>
<evidence type="ECO:0000259" key="7">
    <source>
        <dbReference type="PROSITE" id="PS50110"/>
    </source>
</evidence>
<dbReference type="EMBL" id="FNCK01000003">
    <property type="protein sequence ID" value="SDG09036.1"/>
    <property type="molecule type" value="Genomic_DNA"/>
</dbReference>
<sequence length="125" mass="14534">MPNIPLLIIEDDRDLVDMQEMLLENKEITVLKAYRSDEIPNDLSGVDLILLDINLPRNNGFEICRQLRERWLMPILFLSARSNEEHKIKGLMLGGEDYITKPFSLDELYARIYTNLTRGDRKGQA</sequence>
<dbReference type="GO" id="GO:0032993">
    <property type="term" value="C:protein-DNA complex"/>
    <property type="evidence" value="ECO:0007669"/>
    <property type="project" value="TreeGrafter"/>
</dbReference>
<dbReference type="STRING" id="120956.SAMN05421791_1038"/>
<evidence type="ECO:0000256" key="4">
    <source>
        <dbReference type="ARBA" id="ARBA00023125"/>
    </source>
</evidence>
<evidence type="ECO:0000256" key="2">
    <source>
        <dbReference type="ARBA" id="ARBA00023012"/>
    </source>
</evidence>
<proteinExistence type="predicted"/>
<keyword evidence="1 6" id="KW-0597">Phosphoprotein</keyword>
<dbReference type="CDD" id="cd17574">
    <property type="entry name" value="REC_OmpR"/>
    <property type="match status" value="1"/>
</dbReference>
<keyword evidence="4" id="KW-0238">DNA-binding</keyword>
<dbReference type="SUPFAM" id="SSF52172">
    <property type="entry name" value="CheY-like"/>
    <property type="match status" value="1"/>
</dbReference>
<dbReference type="Proteomes" id="UP000199708">
    <property type="component" value="Unassembled WGS sequence"/>
</dbReference>
<feature type="modified residue" description="4-aspartylphosphate" evidence="6">
    <location>
        <position position="52"/>
    </location>
</feature>
<protein>
    <submittedName>
        <fullName evidence="8">Response regulator receiver domain-containing protein</fullName>
    </submittedName>
</protein>
<dbReference type="InterPro" id="IPR039420">
    <property type="entry name" value="WalR-like"/>
</dbReference>